<dbReference type="Pfam" id="PF08924">
    <property type="entry name" value="Rv2525c_GlyHyd-like"/>
    <property type="match status" value="1"/>
</dbReference>
<gene>
    <name evidence="2" type="ordered locus">Npun_R4588</name>
</gene>
<reference evidence="2 3" key="2">
    <citation type="journal article" date="2013" name="Plant Physiol.">
        <title>A Nostoc punctiforme Sugar Transporter Necessary to Establish a Cyanobacterium-Plant Symbiosis.</title>
        <authorList>
            <person name="Ekman M."/>
            <person name="Picossi S."/>
            <person name="Campbell E.L."/>
            <person name="Meeks J.C."/>
            <person name="Flores E."/>
        </authorList>
    </citation>
    <scope>NUCLEOTIDE SEQUENCE [LARGE SCALE GENOMIC DNA]</scope>
    <source>
        <strain evidence="3">ATCC 29133 / PCC 73102</strain>
    </source>
</reference>
<protein>
    <recommendedName>
        <fullName evidence="1">Rv2525c-like glycoside hydrolase-like domain-containing protein</fullName>
    </recommendedName>
</protein>
<dbReference type="AlphaFoldDB" id="B2IWU2"/>
<proteinExistence type="predicted"/>
<accession>B2IWU2</accession>
<sequence>MQLLKLDNVVIESAPDGALGFDVNHPISLDQAKQAFQSGFSFCIRYVPRLEPNVNQPASRGDITFEEANDILDSGLALFLVQHVSRAGWDATGAKGMQYGKNAAIYASNCGFPSGMNLFLDLEEVDSASPPNDIQDFCNQWFYEVNNVGYVPGVYVGSKNGLNAEQLFSGTKFKHYWHAASQADPPTPRLGDRGYQLFQPLNLSSTQLSKLKNVKLIDKIGLGSNPAFEIDLKFASATIQDVDLDFTVTDKKGGSIQWIRR</sequence>
<dbReference type="SUPFAM" id="SSF51445">
    <property type="entry name" value="(Trans)glycosidases"/>
    <property type="match status" value="1"/>
</dbReference>
<dbReference type="InterPro" id="IPR015020">
    <property type="entry name" value="Rv2525c-like_Glyco_Hydro-like"/>
</dbReference>
<keyword evidence="3" id="KW-1185">Reference proteome</keyword>
<dbReference type="EMBL" id="CP001037">
    <property type="protein sequence ID" value="ACC82948.1"/>
    <property type="molecule type" value="Genomic_DNA"/>
</dbReference>
<dbReference type="Gene3D" id="3.20.20.80">
    <property type="entry name" value="Glycosidases"/>
    <property type="match status" value="1"/>
</dbReference>
<evidence type="ECO:0000313" key="3">
    <source>
        <dbReference type="Proteomes" id="UP000001191"/>
    </source>
</evidence>
<dbReference type="OrthoDB" id="582311at2"/>
<dbReference type="eggNOG" id="COG3757">
    <property type="taxonomic scope" value="Bacteria"/>
</dbReference>
<evidence type="ECO:0000259" key="1">
    <source>
        <dbReference type="Pfam" id="PF08924"/>
    </source>
</evidence>
<evidence type="ECO:0000313" key="2">
    <source>
        <dbReference type="EMBL" id="ACC82948.1"/>
    </source>
</evidence>
<dbReference type="HOGENOM" id="CLU_093144_0_0_3"/>
<dbReference type="InterPro" id="IPR017853">
    <property type="entry name" value="GH"/>
</dbReference>
<dbReference type="RefSeq" id="WP_012410908.1">
    <property type="nucleotide sequence ID" value="NC_010628.1"/>
</dbReference>
<organism evidence="2 3">
    <name type="scientific">Nostoc punctiforme (strain ATCC 29133 / PCC 73102)</name>
    <dbReference type="NCBI Taxonomy" id="63737"/>
    <lineage>
        <taxon>Bacteria</taxon>
        <taxon>Bacillati</taxon>
        <taxon>Cyanobacteriota</taxon>
        <taxon>Cyanophyceae</taxon>
        <taxon>Nostocales</taxon>
        <taxon>Nostocaceae</taxon>
        <taxon>Nostoc</taxon>
    </lineage>
</organism>
<reference evidence="3" key="1">
    <citation type="submission" date="2008-04" db="EMBL/GenBank/DDBJ databases">
        <title>Complete sequence of chromosome of Nostoc punctiforme ATCC 29133.</title>
        <authorList>
            <consortium name="US DOE Joint Genome Institute"/>
            <person name="Copeland A."/>
            <person name="Lucas S."/>
            <person name="Lapidus A."/>
            <person name="Glavina del Rio T."/>
            <person name="Dalin E."/>
            <person name="Tice H."/>
            <person name="Pitluck S."/>
            <person name="Chain P."/>
            <person name="Malfatti S."/>
            <person name="Shin M."/>
            <person name="Vergez L."/>
            <person name="Schmutz J."/>
            <person name="Larimer F."/>
            <person name="Land M."/>
            <person name="Hauser L."/>
            <person name="Kyrpides N."/>
            <person name="Kim E."/>
            <person name="Meeks J.C."/>
            <person name="Elhai J."/>
            <person name="Campbell E.L."/>
            <person name="Thiel T."/>
            <person name="Longmire J."/>
            <person name="Potts M."/>
            <person name="Atlas R."/>
        </authorList>
    </citation>
    <scope>NUCLEOTIDE SEQUENCE [LARGE SCALE GENOMIC DNA]</scope>
    <source>
        <strain evidence="3">ATCC 29133 / PCC 73102</strain>
    </source>
</reference>
<dbReference type="EnsemblBacteria" id="ACC82948">
    <property type="protein sequence ID" value="ACC82948"/>
    <property type="gene ID" value="Npun_R4588"/>
</dbReference>
<dbReference type="STRING" id="63737.Npun_R4588"/>
<name>B2IWU2_NOSP7</name>
<dbReference type="Proteomes" id="UP000001191">
    <property type="component" value="Chromosome"/>
</dbReference>
<feature type="domain" description="Rv2525c-like glycoside hydrolase-like" evidence="1">
    <location>
        <begin position="37"/>
        <end position="211"/>
    </location>
</feature>
<dbReference type="KEGG" id="npu:Npun_R4588"/>